<organism evidence="1 2">
    <name type="scientific">Cinchona calisaya</name>
    <dbReference type="NCBI Taxonomy" id="153742"/>
    <lineage>
        <taxon>Eukaryota</taxon>
        <taxon>Viridiplantae</taxon>
        <taxon>Streptophyta</taxon>
        <taxon>Embryophyta</taxon>
        <taxon>Tracheophyta</taxon>
        <taxon>Spermatophyta</taxon>
        <taxon>Magnoliopsida</taxon>
        <taxon>eudicotyledons</taxon>
        <taxon>Gunneridae</taxon>
        <taxon>Pentapetalae</taxon>
        <taxon>asterids</taxon>
        <taxon>lamiids</taxon>
        <taxon>Gentianales</taxon>
        <taxon>Rubiaceae</taxon>
        <taxon>Cinchonoideae</taxon>
        <taxon>Cinchoneae</taxon>
        <taxon>Cinchona</taxon>
    </lineage>
</organism>
<gene>
    <name evidence="1" type="ORF">ACH5RR_033617</name>
</gene>
<name>A0ABD2YLG0_9GENT</name>
<keyword evidence="2" id="KW-1185">Reference proteome</keyword>
<proteinExistence type="predicted"/>
<protein>
    <submittedName>
        <fullName evidence="1">Uncharacterized protein</fullName>
    </submittedName>
</protein>
<sequence>MPEALSDFQSTVTQEHNSTIDERVEIQSSAQGCCSRTGNFCGGFADNGSSSSTKGLVQEDGPNVRIVNDPIKTAFNPMCIGVGLKDVDTIVTNFIGGCSELGLSDTS</sequence>
<evidence type="ECO:0000313" key="2">
    <source>
        <dbReference type="Proteomes" id="UP001630127"/>
    </source>
</evidence>
<reference evidence="1 2" key="1">
    <citation type="submission" date="2024-11" db="EMBL/GenBank/DDBJ databases">
        <title>A near-complete genome assembly of Cinchona calisaya.</title>
        <authorList>
            <person name="Lian D.C."/>
            <person name="Zhao X.W."/>
            <person name="Wei L."/>
        </authorList>
    </citation>
    <scope>NUCLEOTIDE SEQUENCE [LARGE SCALE GENOMIC DNA]</scope>
    <source>
        <tissue evidence="1">Nenye</tissue>
    </source>
</reference>
<evidence type="ECO:0000313" key="1">
    <source>
        <dbReference type="EMBL" id="KAL3508235.1"/>
    </source>
</evidence>
<comment type="caution">
    <text evidence="1">The sequence shown here is derived from an EMBL/GenBank/DDBJ whole genome shotgun (WGS) entry which is preliminary data.</text>
</comment>
<dbReference type="AlphaFoldDB" id="A0ABD2YLG0"/>
<dbReference type="Proteomes" id="UP001630127">
    <property type="component" value="Unassembled WGS sequence"/>
</dbReference>
<dbReference type="EMBL" id="JBJUIK010000013">
    <property type="protein sequence ID" value="KAL3508235.1"/>
    <property type="molecule type" value="Genomic_DNA"/>
</dbReference>
<accession>A0ABD2YLG0</accession>